<organism evidence="6 7">
    <name type="scientific">Nocardioides kongjuensis</name>
    <dbReference type="NCBI Taxonomy" id="349522"/>
    <lineage>
        <taxon>Bacteria</taxon>
        <taxon>Bacillati</taxon>
        <taxon>Actinomycetota</taxon>
        <taxon>Actinomycetes</taxon>
        <taxon>Propionibacteriales</taxon>
        <taxon>Nocardioidaceae</taxon>
        <taxon>Nocardioides</taxon>
    </lineage>
</organism>
<dbReference type="InterPro" id="IPR009057">
    <property type="entry name" value="Homeodomain-like_sf"/>
</dbReference>
<proteinExistence type="predicted"/>
<dbReference type="PROSITE" id="PS50977">
    <property type="entry name" value="HTH_TETR_2"/>
    <property type="match status" value="1"/>
</dbReference>
<evidence type="ECO:0000256" key="1">
    <source>
        <dbReference type="ARBA" id="ARBA00023015"/>
    </source>
</evidence>
<protein>
    <submittedName>
        <fullName evidence="6">AcrR family transcriptional regulator</fullName>
    </submittedName>
</protein>
<evidence type="ECO:0000256" key="4">
    <source>
        <dbReference type="PROSITE-ProRule" id="PRU00335"/>
    </source>
</evidence>
<dbReference type="GO" id="GO:0003700">
    <property type="term" value="F:DNA-binding transcription factor activity"/>
    <property type="evidence" value="ECO:0007669"/>
    <property type="project" value="TreeGrafter"/>
</dbReference>
<keyword evidence="1" id="KW-0805">Transcription regulation</keyword>
<dbReference type="InterPro" id="IPR001647">
    <property type="entry name" value="HTH_TetR"/>
</dbReference>
<dbReference type="Pfam" id="PF00440">
    <property type="entry name" value="TetR_N"/>
    <property type="match status" value="1"/>
</dbReference>
<keyword evidence="7" id="KW-1185">Reference proteome</keyword>
<evidence type="ECO:0000256" key="2">
    <source>
        <dbReference type="ARBA" id="ARBA00023125"/>
    </source>
</evidence>
<dbReference type="GO" id="GO:0000976">
    <property type="term" value="F:transcription cis-regulatory region binding"/>
    <property type="evidence" value="ECO:0007669"/>
    <property type="project" value="TreeGrafter"/>
</dbReference>
<dbReference type="InterPro" id="IPR050109">
    <property type="entry name" value="HTH-type_TetR-like_transc_reg"/>
</dbReference>
<reference evidence="6 7" key="1">
    <citation type="submission" date="2020-07" db="EMBL/GenBank/DDBJ databases">
        <title>Sequencing the genomes of 1000 actinobacteria strains.</title>
        <authorList>
            <person name="Klenk H.-P."/>
        </authorList>
    </citation>
    <scope>NUCLEOTIDE SEQUENCE [LARGE SCALE GENOMIC DNA]</scope>
    <source>
        <strain evidence="6 7">DSM 19082</strain>
    </source>
</reference>
<dbReference type="PANTHER" id="PTHR30055:SF234">
    <property type="entry name" value="HTH-TYPE TRANSCRIPTIONAL REGULATOR BETI"/>
    <property type="match status" value="1"/>
</dbReference>
<feature type="domain" description="HTH tetR-type" evidence="5">
    <location>
        <begin position="19"/>
        <end position="79"/>
    </location>
</feature>
<sequence length="220" mass="23765">MTETGKRSYTSDLRAEQARATRRRIVAAAAELFAARGYAATTIDDVARAAGVSRKTVFTSVGGKVVLVKLAFDWAVAGDDEDVPMAERPVIQRLRASTDPVEVVDGYAVHLAETMPRVAPIALAIEAAAASGDADAVALLAQVRQQRLFGMTMMARQLHDLRGLRRGLGVPAAADLLWAMTDPAPYDLLVRQRGWTPRRYADWLARAIGASVLRPELVDG</sequence>
<dbReference type="Proteomes" id="UP000582231">
    <property type="component" value="Unassembled WGS sequence"/>
</dbReference>
<keyword evidence="2 4" id="KW-0238">DNA-binding</keyword>
<keyword evidence="3" id="KW-0804">Transcription</keyword>
<dbReference type="EMBL" id="JACCBF010000001">
    <property type="protein sequence ID" value="NYD31904.1"/>
    <property type="molecule type" value="Genomic_DNA"/>
</dbReference>
<dbReference type="SUPFAM" id="SSF46689">
    <property type="entry name" value="Homeodomain-like"/>
    <property type="match status" value="1"/>
</dbReference>
<evidence type="ECO:0000313" key="6">
    <source>
        <dbReference type="EMBL" id="NYD31904.1"/>
    </source>
</evidence>
<evidence type="ECO:0000256" key="3">
    <source>
        <dbReference type="ARBA" id="ARBA00023163"/>
    </source>
</evidence>
<dbReference type="AlphaFoldDB" id="A0A852RVK4"/>
<dbReference type="PANTHER" id="PTHR30055">
    <property type="entry name" value="HTH-TYPE TRANSCRIPTIONAL REGULATOR RUTR"/>
    <property type="match status" value="1"/>
</dbReference>
<dbReference type="Gene3D" id="1.10.357.10">
    <property type="entry name" value="Tetracycline Repressor, domain 2"/>
    <property type="match status" value="1"/>
</dbReference>
<name>A0A852RVK4_9ACTN</name>
<evidence type="ECO:0000259" key="5">
    <source>
        <dbReference type="PROSITE" id="PS50977"/>
    </source>
</evidence>
<dbReference type="PRINTS" id="PR00455">
    <property type="entry name" value="HTHTETR"/>
</dbReference>
<dbReference type="RefSeq" id="WP_179728156.1">
    <property type="nucleotide sequence ID" value="NZ_BAABEF010000001.1"/>
</dbReference>
<comment type="caution">
    <text evidence="6">The sequence shown here is derived from an EMBL/GenBank/DDBJ whole genome shotgun (WGS) entry which is preliminary data.</text>
</comment>
<feature type="DNA-binding region" description="H-T-H motif" evidence="4">
    <location>
        <begin position="42"/>
        <end position="61"/>
    </location>
</feature>
<evidence type="ECO:0000313" key="7">
    <source>
        <dbReference type="Proteomes" id="UP000582231"/>
    </source>
</evidence>
<gene>
    <name evidence="6" type="ORF">BJ958_003450</name>
</gene>
<accession>A0A852RVK4</accession>